<gene>
    <name evidence="1" type="ORF">ACAOBT_LOCUS19974</name>
</gene>
<name>A0A9P0L8W4_ACAOB</name>
<keyword evidence="2" id="KW-1185">Reference proteome</keyword>
<accession>A0A9P0L8W4</accession>
<evidence type="ECO:0000313" key="2">
    <source>
        <dbReference type="Proteomes" id="UP001152888"/>
    </source>
</evidence>
<sequence>MTNVVGPPAVYCDQKLTLFTKQLTLILSVIVCILQHIVVSETRTAEIHSTA</sequence>
<dbReference type="EMBL" id="CAKOFQ010007102">
    <property type="protein sequence ID" value="CAH1990946.1"/>
    <property type="molecule type" value="Genomic_DNA"/>
</dbReference>
<evidence type="ECO:0000313" key="1">
    <source>
        <dbReference type="EMBL" id="CAH1990946.1"/>
    </source>
</evidence>
<organism evidence="1 2">
    <name type="scientific">Acanthoscelides obtectus</name>
    <name type="common">Bean weevil</name>
    <name type="synonym">Bruchus obtectus</name>
    <dbReference type="NCBI Taxonomy" id="200917"/>
    <lineage>
        <taxon>Eukaryota</taxon>
        <taxon>Metazoa</taxon>
        <taxon>Ecdysozoa</taxon>
        <taxon>Arthropoda</taxon>
        <taxon>Hexapoda</taxon>
        <taxon>Insecta</taxon>
        <taxon>Pterygota</taxon>
        <taxon>Neoptera</taxon>
        <taxon>Endopterygota</taxon>
        <taxon>Coleoptera</taxon>
        <taxon>Polyphaga</taxon>
        <taxon>Cucujiformia</taxon>
        <taxon>Chrysomeloidea</taxon>
        <taxon>Chrysomelidae</taxon>
        <taxon>Bruchinae</taxon>
        <taxon>Bruchini</taxon>
        <taxon>Acanthoscelides</taxon>
    </lineage>
</organism>
<reference evidence="1" key="1">
    <citation type="submission" date="2022-03" db="EMBL/GenBank/DDBJ databases">
        <authorList>
            <person name="Sayadi A."/>
        </authorList>
    </citation>
    <scope>NUCLEOTIDE SEQUENCE</scope>
</reference>
<dbReference type="AlphaFoldDB" id="A0A9P0L8W4"/>
<comment type="caution">
    <text evidence="1">The sequence shown here is derived from an EMBL/GenBank/DDBJ whole genome shotgun (WGS) entry which is preliminary data.</text>
</comment>
<dbReference type="Proteomes" id="UP001152888">
    <property type="component" value="Unassembled WGS sequence"/>
</dbReference>
<proteinExistence type="predicted"/>
<protein>
    <submittedName>
        <fullName evidence="1">Uncharacterized protein</fullName>
    </submittedName>
</protein>